<keyword evidence="15" id="KW-1185">Reference proteome</keyword>
<evidence type="ECO:0000256" key="6">
    <source>
        <dbReference type="ARBA" id="ARBA00022723"/>
    </source>
</evidence>
<dbReference type="GO" id="GO:0008360">
    <property type="term" value="P:regulation of cell shape"/>
    <property type="evidence" value="ECO:0007669"/>
    <property type="project" value="UniProtKB-ARBA"/>
</dbReference>
<dbReference type="InterPro" id="IPR027417">
    <property type="entry name" value="P-loop_NTPase"/>
</dbReference>
<feature type="compositionally biased region" description="Basic residues" evidence="13">
    <location>
        <begin position="19"/>
        <end position="32"/>
    </location>
</feature>
<dbReference type="InterPro" id="IPR001806">
    <property type="entry name" value="Small_GTPase"/>
</dbReference>
<evidence type="ECO:0000256" key="10">
    <source>
        <dbReference type="ARBA" id="ARBA00023136"/>
    </source>
</evidence>
<evidence type="ECO:0000313" key="14">
    <source>
        <dbReference type="Ensembl" id="ENSFTIP00000014153.1"/>
    </source>
</evidence>
<evidence type="ECO:0000256" key="3">
    <source>
        <dbReference type="ARBA" id="ARBA00010142"/>
    </source>
</evidence>
<evidence type="ECO:0000256" key="13">
    <source>
        <dbReference type="SAM" id="MobiDB-lite"/>
    </source>
</evidence>
<dbReference type="GO" id="GO:0005886">
    <property type="term" value="C:plasma membrane"/>
    <property type="evidence" value="ECO:0007669"/>
    <property type="project" value="UniProtKB-SubCell"/>
</dbReference>
<dbReference type="PANTHER" id="PTHR24072">
    <property type="entry name" value="RHO FAMILY GTPASE"/>
    <property type="match status" value="1"/>
</dbReference>
<dbReference type="CDD" id="cd04130">
    <property type="entry name" value="Wrch_1"/>
    <property type="match status" value="1"/>
</dbReference>
<dbReference type="GO" id="GO:0003924">
    <property type="term" value="F:GTPase activity"/>
    <property type="evidence" value="ECO:0007669"/>
    <property type="project" value="InterPro"/>
</dbReference>
<dbReference type="GO" id="GO:0007010">
    <property type="term" value="P:cytoskeleton organization"/>
    <property type="evidence" value="ECO:0007669"/>
    <property type="project" value="UniProtKB-ARBA"/>
</dbReference>
<dbReference type="OrthoDB" id="8830751at2759"/>
<protein>
    <submittedName>
        <fullName evidence="14">Ras homolog family member V</fullName>
    </submittedName>
</protein>
<dbReference type="FunFam" id="3.40.50.300:FF:000561">
    <property type="entry name" value="rho-related GTP-binding protein RhoV"/>
    <property type="match status" value="1"/>
</dbReference>
<keyword evidence="7" id="KW-0547">Nucleotide-binding</keyword>
<name>A0A8C4UPJ9_FALTI</name>
<evidence type="ECO:0000256" key="1">
    <source>
        <dbReference type="ARBA" id="ARBA00001946"/>
    </source>
</evidence>
<reference evidence="14" key="2">
    <citation type="submission" date="2025-09" db="UniProtKB">
        <authorList>
            <consortium name="Ensembl"/>
        </authorList>
    </citation>
    <scope>IDENTIFICATION</scope>
</reference>
<dbReference type="PRINTS" id="PR00449">
    <property type="entry name" value="RASTRNSFRMNG"/>
</dbReference>
<keyword evidence="8" id="KW-0460">Magnesium</keyword>
<dbReference type="SMART" id="SM00175">
    <property type="entry name" value="RAB"/>
    <property type="match status" value="1"/>
</dbReference>
<comment type="subcellular location">
    <subcellularLocation>
        <location evidence="2">Cell membrane</location>
        <topology evidence="2">Lipid-anchor</topology>
        <orientation evidence="2">Cytoplasmic side</orientation>
    </subcellularLocation>
</comment>
<comment type="cofactor">
    <cofactor evidence="1">
        <name>Mg(2+)</name>
        <dbReference type="ChEBI" id="CHEBI:18420"/>
    </cofactor>
</comment>
<dbReference type="GO" id="GO:0007264">
    <property type="term" value="P:small GTPase-mediated signal transduction"/>
    <property type="evidence" value="ECO:0007669"/>
    <property type="project" value="InterPro"/>
</dbReference>
<dbReference type="Pfam" id="PF00071">
    <property type="entry name" value="Ras"/>
    <property type="match status" value="1"/>
</dbReference>
<evidence type="ECO:0000313" key="15">
    <source>
        <dbReference type="Proteomes" id="UP000694562"/>
    </source>
</evidence>
<dbReference type="SMART" id="SM00173">
    <property type="entry name" value="RAS"/>
    <property type="match status" value="1"/>
</dbReference>
<evidence type="ECO:0000256" key="11">
    <source>
        <dbReference type="ARBA" id="ARBA00023139"/>
    </source>
</evidence>
<feature type="compositionally biased region" description="Pro residues" evidence="13">
    <location>
        <begin position="1"/>
        <end position="12"/>
    </location>
</feature>
<proteinExistence type="inferred from homology"/>
<keyword evidence="9" id="KW-0342">GTP-binding</keyword>
<dbReference type="PROSITE" id="PS51420">
    <property type="entry name" value="RHO"/>
    <property type="match status" value="1"/>
</dbReference>
<dbReference type="SUPFAM" id="SSF52540">
    <property type="entry name" value="P-loop containing nucleoside triphosphate hydrolases"/>
    <property type="match status" value="1"/>
</dbReference>
<feature type="region of interest" description="Disordered" evidence="13">
    <location>
        <begin position="1"/>
        <end position="109"/>
    </location>
</feature>
<dbReference type="PROSITE" id="PS51419">
    <property type="entry name" value="RAB"/>
    <property type="match status" value="1"/>
</dbReference>
<evidence type="ECO:0000256" key="5">
    <source>
        <dbReference type="ARBA" id="ARBA00022553"/>
    </source>
</evidence>
<keyword evidence="4" id="KW-1003">Cell membrane</keyword>
<accession>A0A8C4UPJ9</accession>
<dbReference type="Gene3D" id="3.40.50.300">
    <property type="entry name" value="P-loop containing nucleotide triphosphate hydrolases"/>
    <property type="match status" value="1"/>
</dbReference>
<dbReference type="OMA" id="TYRSAGC"/>
<evidence type="ECO:0000256" key="9">
    <source>
        <dbReference type="ARBA" id="ARBA00023134"/>
    </source>
</evidence>
<dbReference type="PROSITE" id="PS51421">
    <property type="entry name" value="RAS"/>
    <property type="match status" value="1"/>
</dbReference>
<keyword evidence="12" id="KW-0449">Lipoprotein</keyword>
<dbReference type="NCBIfam" id="TIGR00231">
    <property type="entry name" value="small_GTP"/>
    <property type="match status" value="1"/>
</dbReference>
<keyword evidence="11" id="KW-0564">Palmitate</keyword>
<organism evidence="14 15">
    <name type="scientific">Falco tinnunculus</name>
    <name type="common">Common kestrel</name>
    <dbReference type="NCBI Taxonomy" id="100819"/>
    <lineage>
        <taxon>Eukaryota</taxon>
        <taxon>Metazoa</taxon>
        <taxon>Chordata</taxon>
        <taxon>Craniata</taxon>
        <taxon>Vertebrata</taxon>
        <taxon>Euteleostomi</taxon>
        <taxon>Archelosauria</taxon>
        <taxon>Archosauria</taxon>
        <taxon>Dinosauria</taxon>
        <taxon>Saurischia</taxon>
        <taxon>Theropoda</taxon>
        <taxon>Coelurosauria</taxon>
        <taxon>Aves</taxon>
        <taxon>Neognathae</taxon>
        <taxon>Neoaves</taxon>
        <taxon>Telluraves</taxon>
        <taxon>Australaves</taxon>
        <taxon>Falconiformes</taxon>
        <taxon>Falconidae</taxon>
        <taxon>Falco</taxon>
    </lineage>
</organism>
<dbReference type="GO" id="GO:0005525">
    <property type="term" value="F:GTP binding"/>
    <property type="evidence" value="ECO:0007669"/>
    <property type="project" value="UniProtKB-KW"/>
</dbReference>
<comment type="similarity">
    <text evidence="3">Belongs to the small GTPase superfamily. Rho family.</text>
</comment>
<sequence length="338" mass="37670">RRPGGRPGPGPPRTYRSAGCRRCRGWAARRRSGTASPRTRPGWRPWPPAPAAARGWPASRDARRRTAPARAPRPPPRRPRAPPASRWRRLAGLPQASRRSPDPRVRNNASEELLDYAPALRRHSPPRGSGPELGIKCVLVGDGAVGKTSLVVSYTTNGYPDEYQPTALDTFSVQVLVDGAPVRIQLWDTAGQEDFDCLRSLCYPDTDVFLVCFSVVNPSSFQNITEKWIPEIRTHNPRAPVLLVGTQADLRDDVNVLISLDRYHVKPVARPQAEGLADKIRAEAYLECSALTQKNLKEVFDMAIVSGVEHKARQEKKMTAKGIKTLSKCRWKKFFCFV</sequence>
<evidence type="ECO:0000256" key="12">
    <source>
        <dbReference type="ARBA" id="ARBA00023288"/>
    </source>
</evidence>
<keyword evidence="10" id="KW-0472">Membrane</keyword>
<dbReference type="Proteomes" id="UP000694562">
    <property type="component" value="Unplaced"/>
</dbReference>
<dbReference type="AlphaFoldDB" id="A0A8C4UPJ9"/>
<keyword evidence="6" id="KW-0479">Metal-binding</keyword>
<evidence type="ECO:0000256" key="4">
    <source>
        <dbReference type="ARBA" id="ARBA00022475"/>
    </source>
</evidence>
<keyword evidence="5" id="KW-0597">Phosphoprotein</keyword>
<evidence type="ECO:0000256" key="8">
    <source>
        <dbReference type="ARBA" id="ARBA00022842"/>
    </source>
</evidence>
<reference evidence="14" key="1">
    <citation type="submission" date="2025-08" db="UniProtKB">
        <authorList>
            <consortium name="Ensembl"/>
        </authorList>
    </citation>
    <scope>IDENTIFICATION</scope>
</reference>
<evidence type="ECO:0000256" key="2">
    <source>
        <dbReference type="ARBA" id="ARBA00004342"/>
    </source>
</evidence>
<dbReference type="InterPro" id="IPR005225">
    <property type="entry name" value="Small_GTP-bd"/>
</dbReference>
<dbReference type="Ensembl" id="ENSFTIT00000014753.1">
    <property type="protein sequence ID" value="ENSFTIP00000014153.1"/>
    <property type="gene ID" value="ENSFTIG00000009397.1"/>
</dbReference>
<dbReference type="SMART" id="SM00174">
    <property type="entry name" value="RHO"/>
    <property type="match status" value="1"/>
</dbReference>
<dbReference type="GO" id="GO:0046872">
    <property type="term" value="F:metal ion binding"/>
    <property type="evidence" value="ECO:0007669"/>
    <property type="project" value="UniProtKB-KW"/>
</dbReference>
<evidence type="ECO:0000256" key="7">
    <source>
        <dbReference type="ARBA" id="ARBA00022741"/>
    </source>
</evidence>
<dbReference type="InterPro" id="IPR003578">
    <property type="entry name" value="Small_GTPase_Rho"/>
</dbReference>